<dbReference type="InterPro" id="IPR036859">
    <property type="entry name" value="CAP-Gly_dom_sf"/>
</dbReference>
<dbReference type="Pfam" id="PF16183">
    <property type="entry name" value="Kinesin_assoc"/>
    <property type="match status" value="1"/>
</dbReference>
<feature type="compositionally biased region" description="Low complexity" evidence="8">
    <location>
        <begin position="1119"/>
        <end position="1129"/>
    </location>
</feature>
<dbReference type="Gene3D" id="2.30.30.190">
    <property type="entry name" value="CAP Gly-rich-like domain"/>
    <property type="match status" value="1"/>
</dbReference>
<dbReference type="SUPFAM" id="SSF49879">
    <property type="entry name" value="SMAD/FHA domain"/>
    <property type="match status" value="1"/>
</dbReference>
<feature type="domain" description="CAP-Gly" evidence="10">
    <location>
        <begin position="1297"/>
        <end position="1339"/>
    </location>
</feature>
<keyword evidence="2" id="KW-0963">Cytoplasm</keyword>
<evidence type="ECO:0000256" key="1">
    <source>
        <dbReference type="ARBA" id="ARBA00004245"/>
    </source>
</evidence>
<dbReference type="PANTHER" id="PTHR47117">
    <property type="entry name" value="STAR-RELATED LIPID TRANSFER PROTEIN 9"/>
    <property type="match status" value="1"/>
</dbReference>
<feature type="region of interest" description="Disordered" evidence="8">
    <location>
        <begin position="1058"/>
        <end position="1085"/>
    </location>
</feature>
<evidence type="ECO:0000256" key="3">
    <source>
        <dbReference type="ARBA" id="ARBA00022701"/>
    </source>
</evidence>
<dbReference type="InterPro" id="IPR022164">
    <property type="entry name" value="Kinesin-like"/>
</dbReference>
<comment type="caution">
    <text evidence="11">The sequence shown here is derived from an EMBL/GenBank/DDBJ whole genome shotgun (WGS) entry which is preliminary data.</text>
</comment>
<dbReference type="EMBL" id="CALNXJ010000038">
    <property type="protein sequence ID" value="CAH3143454.1"/>
    <property type="molecule type" value="Genomic_DNA"/>
</dbReference>
<organism evidence="11 12">
    <name type="scientific">Pocillopora meandrina</name>
    <dbReference type="NCBI Taxonomy" id="46732"/>
    <lineage>
        <taxon>Eukaryota</taxon>
        <taxon>Metazoa</taxon>
        <taxon>Cnidaria</taxon>
        <taxon>Anthozoa</taxon>
        <taxon>Hexacorallia</taxon>
        <taxon>Scleractinia</taxon>
        <taxon>Astrocoeniina</taxon>
        <taxon>Pocilloporidae</taxon>
        <taxon>Pocillopora</taxon>
    </lineage>
</organism>
<dbReference type="CDD" id="cd22706">
    <property type="entry name" value="FHA_KIF13"/>
    <property type="match status" value="1"/>
</dbReference>
<keyword evidence="12" id="KW-1185">Reference proteome</keyword>
<evidence type="ECO:0000256" key="2">
    <source>
        <dbReference type="ARBA" id="ARBA00022490"/>
    </source>
</evidence>
<dbReference type="GO" id="GO:0005524">
    <property type="term" value="F:ATP binding"/>
    <property type="evidence" value="ECO:0007669"/>
    <property type="project" value="UniProtKB-KW"/>
</dbReference>
<comment type="subcellular location">
    <subcellularLocation>
        <location evidence="1">Cytoplasm</location>
        <location evidence="1">Cytoskeleton</location>
    </subcellularLocation>
</comment>
<feature type="compositionally biased region" description="Acidic residues" evidence="8">
    <location>
        <begin position="456"/>
        <end position="469"/>
    </location>
</feature>
<dbReference type="Pfam" id="PF00498">
    <property type="entry name" value="FHA"/>
    <property type="match status" value="1"/>
</dbReference>
<dbReference type="PROSITE" id="PS00845">
    <property type="entry name" value="CAP_GLY_1"/>
    <property type="match status" value="1"/>
</dbReference>
<dbReference type="PROSITE" id="PS50006">
    <property type="entry name" value="FHA_DOMAIN"/>
    <property type="match status" value="1"/>
</dbReference>
<feature type="compositionally biased region" description="Basic and acidic residues" evidence="8">
    <location>
        <begin position="1246"/>
        <end position="1258"/>
    </location>
</feature>
<feature type="compositionally biased region" description="Low complexity" evidence="8">
    <location>
        <begin position="1068"/>
        <end position="1085"/>
    </location>
</feature>
<evidence type="ECO:0008006" key="13">
    <source>
        <dbReference type="Google" id="ProtNLM"/>
    </source>
</evidence>
<dbReference type="SMART" id="SM01052">
    <property type="entry name" value="CAP_GLY"/>
    <property type="match status" value="1"/>
</dbReference>
<keyword evidence="6" id="KW-0505">Motor protein</keyword>
<feature type="domain" description="FHA" evidence="9">
    <location>
        <begin position="100"/>
        <end position="151"/>
    </location>
</feature>
<evidence type="ECO:0000256" key="6">
    <source>
        <dbReference type="ARBA" id="ARBA00023175"/>
    </source>
</evidence>
<dbReference type="InterPro" id="IPR032405">
    <property type="entry name" value="Kinesin_assoc"/>
</dbReference>
<evidence type="ECO:0000259" key="9">
    <source>
        <dbReference type="PROSITE" id="PS50006"/>
    </source>
</evidence>
<evidence type="ECO:0000313" key="11">
    <source>
        <dbReference type="EMBL" id="CAH3143454.1"/>
    </source>
</evidence>
<protein>
    <recommendedName>
        <fullName evidence="13">Kinesin</fullName>
    </recommendedName>
</protein>
<dbReference type="SUPFAM" id="SSF74924">
    <property type="entry name" value="Cap-Gly domain"/>
    <property type="match status" value="1"/>
</dbReference>
<name>A0AAU9XBK0_9CNID</name>
<sequence>MLAAKIAGKSHIVEPGETTIEIKEMLSESEKLMSECTMTWEQKEKQTEKIQQERHKALEEMGISVQSSGIAVEKSKFYLVNLNADPSMNELLVYYLKEHTIVGRPDATHAPDIQLGGLGILQEHCQLDIEGNEVYVTPLAKTGTCVNGRLVEEKTQLKHGDRILWGNNHYFRINCPRLPGSEQQVEQTVDFQFAQTELMMNEMSAGPLKESVKALEEQYKAEKQGALDRQRQMYEEKIEELRNQMVPMGRQSMGERTFSISSFSSGYGSSRMSWCDDSRENLIQFERKPLVLREEVIKANTLVREANQLSEEMGKETEFAVTLQIPTSSLSFGRSRPGFSSEVAIVVKHKSKGTQIWSLEKLSNKIYDMRDLYNQCVEDDIPFSETDENLDLFFEVECHTLIGVANVFLECLLHDVNHEYAAPIISQQGEVCGRLKVEVSRISEKAQKKKSREAEGDAGETSSDEEDDLLVIHDDNGDDDDDELVKGSQMHVEVKVVEAYDLPPALCNYVFCQYKFWNDDNTIVVPPINASISQPGPKTNTMIFEHKQLFDMEVTDEFVEYASEGSLAIEVWGNRMKGFDSQSKVMLNWNVEPQQKGLHDRWGELLRKMQLWVEILEINDQGVYAPVELHIQKDNLTGGVFQLRQGHSRRIVVRVQPVPRAGSLPVVCDIISAVYIGSVSMRTKNQQPLDSYQEKDLAILREKWSTSLMKRREYLDEQIHSLIDKQDKSASDKERESWMIDQWVCLTEERNAVLVPIRGSGIPGAPPLEGTVPLGMEKYNPVIFLDLQNDDVRSGCMEEGGPAGVDSTLVFENSDHMMELPIINYDQKQVSATVLWDSSIHDSVFLNRVTQSHERVYLILKIIVRLASPIAMDLVLRKRISVKIYKKQSWKDSLLRKITKDIITRSGVTYELVSHIPRQPGEETEERESLAQMAALAVGEGEEEDESVLRKYSKGISHVESLLALDRLRQEVMVKEKLAAIGKPLRKFASTPNLAAASGDLSFGFSGKDDRFDSPESHKLWNTRANNRSDFVLPGSFTDPRPIRPTKEEILLDLSQMNEKFSSSPTTSGVVLRNSGGGSSNSRPSSLLMELEPLEEDESTPAPSPQVRKNPKALFDFQETTGQGSTEGTVSPLSDELRERSGSADTLTCEDPSAPTPTPTASGEDLSNPPVQANDFKSISLENNLIDFASEKSSAKPSVGITLRGLDDALDDEEDEDELSSLLTQTQVEGEPLELLGDSEEQNSIPHEKSNSSSREDLLGSFEGEDVHDSLDSLGDLKKGQVICIGDKKTGRIRYIGPTEFAPGVWIGVELDTPSGKNDGSVSGQRYFACKPRYGSFVKPEKVFPIDSVKRELADQKGLGRANSPTQSPVVMRKQTRDNRRKNEWKRKSNILF</sequence>
<feature type="region of interest" description="Disordered" evidence="8">
    <location>
        <begin position="1354"/>
        <end position="1393"/>
    </location>
</feature>
<evidence type="ECO:0000256" key="7">
    <source>
        <dbReference type="ARBA" id="ARBA00023212"/>
    </source>
</evidence>
<dbReference type="Proteomes" id="UP001159428">
    <property type="component" value="Unassembled WGS sequence"/>
</dbReference>
<evidence type="ECO:0000256" key="5">
    <source>
        <dbReference type="ARBA" id="ARBA00022840"/>
    </source>
</evidence>
<dbReference type="GO" id="GO:0005874">
    <property type="term" value="C:microtubule"/>
    <property type="evidence" value="ECO:0007669"/>
    <property type="project" value="UniProtKB-KW"/>
</dbReference>
<proteinExistence type="predicted"/>
<dbReference type="InterPro" id="IPR022140">
    <property type="entry name" value="Kinesin-like_KIF1-typ"/>
</dbReference>
<evidence type="ECO:0000256" key="4">
    <source>
        <dbReference type="ARBA" id="ARBA00022741"/>
    </source>
</evidence>
<keyword evidence="5" id="KW-0067">ATP-binding</keyword>
<evidence type="ECO:0000259" key="10">
    <source>
        <dbReference type="PROSITE" id="PS50245"/>
    </source>
</evidence>
<dbReference type="InterPro" id="IPR008984">
    <property type="entry name" value="SMAD_FHA_dom_sf"/>
</dbReference>
<dbReference type="InterPro" id="IPR000938">
    <property type="entry name" value="CAP-Gly_domain"/>
</dbReference>
<feature type="region of interest" description="Disordered" evidence="8">
    <location>
        <begin position="1119"/>
        <end position="1175"/>
    </location>
</feature>
<dbReference type="Pfam" id="PF12473">
    <property type="entry name" value="DUF3694"/>
    <property type="match status" value="1"/>
</dbReference>
<dbReference type="PROSITE" id="PS50245">
    <property type="entry name" value="CAP_GLY_2"/>
    <property type="match status" value="1"/>
</dbReference>
<feature type="region of interest" description="Disordered" evidence="8">
    <location>
        <begin position="1211"/>
        <end position="1258"/>
    </location>
</feature>
<keyword evidence="7" id="KW-0206">Cytoskeleton</keyword>
<dbReference type="InterPro" id="IPR000253">
    <property type="entry name" value="FHA_dom"/>
</dbReference>
<evidence type="ECO:0000256" key="8">
    <source>
        <dbReference type="SAM" id="MobiDB-lite"/>
    </source>
</evidence>
<feature type="compositionally biased region" description="Polar residues" evidence="8">
    <location>
        <begin position="1058"/>
        <end position="1067"/>
    </location>
</feature>
<feature type="compositionally biased region" description="Basic residues" evidence="8">
    <location>
        <begin position="1383"/>
        <end position="1393"/>
    </location>
</feature>
<dbReference type="Pfam" id="PF12423">
    <property type="entry name" value="KIF1B"/>
    <property type="match status" value="1"/>
</dbReference>
<feature type="region of interest" description="Disordered" evidence="8">
    <location>
        <begin position="446"/>
        <end position="482"/>
    </location>
</feature>
<gene>
    <name evidence="11" type="ORF">PMEA_00020666</name>
</gene>
<dbReference type="Gene3D" id="6.10.250.2520">
    <property type="match status" value="1"/>
</dbReference>
<reference evidence="11 12" key="1">
    <citation type="submission" date="2022-05" db="EMBL/GenBank/DDBJ databases">
        <authorList>
            <consortium name="Genoscope - CEA"/>
            <person name="William W."/>
        </authorList>
    </citation>
    <scope>NUCLEOTIDE SEQUENCE [LARGE SCALE GENOMIC DNA]</scope>
</reference>
<dbReference type="SMART" id="SM00240">
    <property type="entry name" value="FHA"/>
    <property type="match status" value="1"/>
</dbReference>
<dbReference type="Pfam" id="PF01302">
    <property type="entry name" value="CAP_GLY"/>
    <property type="match status" value="1"/>
</dbReference>
<evidence type="ECO:0000313" key="12">
    <source>
        <dbReference type="Proteomes" id="UP001159428"/>
    </source>
</evidence>
<accession>A0AAU9XBK0</accession>
<keyword evidence="3" id="KW-0493">Microtubule</keyword>
<dbReference type="Gene3D" id="2.60.200.20">
    <property type="match status" value="1"/>
</dbReference>
<keyword evidence="4" id="KW-0547">Nucleotide-binding</keyword>